<dbReference type="Proteomes" id="UP000734854">
    <property type="component" value="Unassembled WGS sequence"/>
</dbReference>
<accession>A0A8J5I8P1</accession>
<gene>
    <name evidence="3" type="ORF">ZIOFF_003031</name>
</gene>
<sequence>MFGEFKEAMTKEFEMTDIGLMTYYLGIEVNQREDGSFISQAGFVSSIVARFPSSPTSSSFLSSLQRSQPRQATRVCFTLPHSDGEKEEMVSEEEEISLSSSSSSLPTSKDVVFKPCYLFPFAYFGNGGRRKDRSLRSPTENAKRR</sequence>
<reference evidence="3 4" key="1">
    <citation type="submission" date="2020-08" db="EMBL/GenBank/DDBJ databases">
        <title>Plant Genome Project.</title>
        <authorList>
            <person name="Zhang R.-G."/>
        </authorList>
    </citation>
    <scope>NUCLEOTIDE SEQUENCE [LARGE SCALE GENOMIC DNA]</scope>
    <source>
        <tissue evidence="3">Rhizome</tissue>
    </source>
</reference>
<evidence type="ECO:0000313" key="3">
    <source>
        <dbReference type="EMBL" id="KAG6537928.1"/>
    </source>
</evidence>
<comment type="caution">
    <text evidence="3">The sequence shown here is derived from an EMBL/GenBank/DDBJ whole genome shotgun (WGS) entry which is preliminary data.</text>
</comment>
<dbReference type="InterPro" id="IPR013103">
    <property type="entry name" value="RVT_2"/>
</dbReference>
<protein>
    <recommendedName>
        <fullName evidence="2">Reverse transcriptase Ty1/copia-type domain-containing protein</fullName>
    </recommendedName>
</protein>
<feature type="region of interest" description="Disordered" evidence="1">
    <location>
        <begin position="82"/>
        <end position="107"/>
    </location>
</feature>
<dbReference type="Pfam" id="PF07727">
    <property type="entry name" value="RVT_2"/>
    <property type="match status" value="1"/>
</dbReference>
<feature type="region of interest" description="Disordered" evidence="1">
    <location>
        <begin position="122"/>
        <end position="145"/>
    </location>
</feature>
<evidence type="ECO:0000259" key="2">
    <source>
        <dbReference type="Pfam" id="PF07727"/>
    </source>
</evidence>
<evidence type="ECO:0000256" key="1">
    <source>
        <dbReference type="SAM" id="MobiDB-lite"/>
    </source>
</evidence>
<proteinExistence type="predicted"/>
<name>A0A8J5I8P1_ZINOF</name>
<evidence type="ECO:0000313" key="4">
    <source>
        <dbReference type="Proteomes" id="UP000734854"/>
    </source>
</evidence>
<dbReference type="AlphaFoldDB" id="A0A8J5I8P1"/>
<feature type="compositionally biased region" description="Polar residues" evidence="1">
    <location>
        <begin position="136"/>
        <end position="145"/>
    </location>
</feature>
<organism evidence="3 4">
    <name type="scientific">Zingiber officinale</name>
    <name type="common">Ginger</name>
    <name type="synonym">Amomum zingiber</name>
    <dbReference type="NCBI Taxonomy" id="94328"/>
    <lineage>
        <taxon>Eukaryota</taxon>
        <taxon>Viridiplantae</taxon>
        <taxon>Streptophyta</taxon>
        <taxon>Embryophyta</taxon>
        <taxon>Tracheophyta</taxon>
        <taxon>Spermatophyta</taxon>
        <taxon>Magnoliopsida</taxon>
        <taxon>Liliopsida</taxon>
        <taxon>Zingiberales</taxon>
        <taxon>Zingiberaceae</taxon>
        <taxon>Zingiber</taxon>
    </lineage>
</organism>
<keyword evidence="4" id="KW-1185">Reference proteome</keyword>
<feature type="domain" description="Reverse transcriptase Ty1/copia-type" evidence="2">
    <location>
        <begin position="3"/>
        <end position="51"/>
    </location>
</feature>
<dbReference type="EMBL" id="JACMSC010000001">
    <property type="protein sequence ID" value="KAG6537928.1"/>
    <property type="molecule type" value="Genomic_DNA"/>
</dbReference>